<sequence length="80" mass="8734">MSQPTINRGALEQFDGHLFDDVSIDGPWELREAFSTLTRRPGTDEGAGFDASRLARERNTVLGELARANRTVARTTGGEA</sequence>
<protein>
    <submittedName>
        <fullName evidence="1">Uncharacterized protein</fullName>
    </submittedName>
</protein>
<evidence type="ECO:0000313" key="1">
    <source>
        <dbReference type="EMBL" id="MFD1567261.1"/>
    </source>
</evidence>
<evidence type="ECO:0000313" key="2">
    <source>
        <dbReference type="Proteomes" id="UP001597139"/>
    </source>
</evidence>
<dbReference type="EMBL" id="JBHUCZ010000003">
    <property type="protein sequence ID" value="MFD1567261.1"/>
    <property type="molecule type" value="Genomic_DNA"/>
</dbReference>
<comment type="caution">
    <text evidence="1">The sequence shown here is derived from an EMBL/GenBank/DDBJ whole genome shotgun (WGS) entry which is preliminary data.</text>
</comment>
<dbReference type="AlphaFoldDB" id="A0ABD6BQA4"/>
<gene>
    <name evidence="1" type="ORF">ACFSAU_07130</name>
</gene>
<reference evidence="1 2" key="1">
    <citation type="journal article" date="2019" name="Int. J. Syst. Evol. Microbiol.">
        <title>The Global Catalogue of Microorganisms (GCM) 10K type strain sequencing project: providing services to taxonomists for standard genome sequencing and annotation.</title>
        <authorList>
            <consortium name="The Broad Institute Genomics Platform"/>
            <consortium name="The Broad Institute Genome Sequencing Center for Infectious Disease"/>
            <person name="Wu L."/>
            <person name="Ma J."/>
        </authorList>
    </citation>
    <scope>NUCLEOTIDE SEQUENCE [LARGE SCALE GENOMIC DNA]</scope>
    <source>
        <strain evidence="1 2">CGMCC 1.12859</strain>
    </source>
</reference>
<keyword evidence="2" id="KW-1185">Reference proteome</keyword>
<dbReference type="RefSeq" id="WP_267646239.1">
    <property type="nucleotide sequence ID" value="NZ_JANHGR010000001.1"/>
</dbReference>
<organism evidence="1 2">
    <name type="scientific">Halolamina litorea</name>
    <dbReference type="NCBI Taxonomy" id="1515593"/>
    <lineage>
        <taxon>Archaea</taxon>
        <taxon>Methanobacteriati</taxon>
        <taxon>Methanobacteriota</taxon>
        <taxon>Stenosarchaea group</taxon>
        <taxon>Halobacteria</taxon>
        <taxon>Halobacteriales</taxon>
        <taxon>Haloferacaceae</taxon>
    </lineage>
</organism>
<accession>A0ABD6BQA4</accession>
<proteinExistence type="predicted"/>
<name>A0ABD6BQA4_9EURY</name>
<dbReference type="Proteomes" id="UP001597139">
    <property type="component" value="Unassembled WGS sequence"/>
</dbReference>